<dbReference type="Proteomes" id="UP001551482">
    <property type="component" value="Unassembled WGS sequence"/>
</dbReference>
<dbReference type="SUPFAM" id="SSF50621">
    <property type="entry name" value="Alanine racemase C-terminal domain-like"/>
    <property type="match status" value="1"/>
</dbReference>
<dbReference type="GO" id="GO:0008836">
    <property type="term" value="F:diaminopimelate decarboxylase activity"/>
    <property type="evidence" value="ECO:0007669"/>
    <property type="project" value="UniProtKB-EC"/>
</dbReference>
<evidence type="ECO:0000256" key="8">
    <source>
        <dbReference type="RuleBase" id="RU003738"/>
    </source>
</evidence>
<dbReference type="InterPro" id="IPR022644">
    <property type="entry name" value="De-COase2_N"/>
</dbReference>
<keyword evidence="5 6" id="KW-0456">Lyase</keyword>
<keyword evidence="3 6" id="KW-0663">Pyridoxal phosphate</keyword>
<comment type="cofactor">
    <cofactor evidence="1 6 8">
        <name>pyridoxal 5'-phosphate</name>
        <dbReference type="ChEBI" id="CHEBI:597326"/>
    </cofactor>
</comment>
<feature type="binding site" evidence="6">
    <location>
        <position position="339"/>
    </location>
    <ligand>
        <name>substrate</name>
    </ligand>
</feature>
<evidence type="ECO:0000259" key="9">
    <source>
        <dbReference type="Pfam" id="PF02784"/>
    </source>
</evidence>
<dbReference type="PANTHER" id="PTHR43727">
    <property type="entry name" value="DIAMINOPIMELATE DECARBOXYLASE"/>
    <property type="match status" value="1"/>
</dbReference>
<dbReference type="PANTHER" id="PTHR43727:SF2">
    <property type="entry name" value="GROUP IV DECARBOXYLASE"/>
    <property type="match status" value="1"/>
</dbReference>
<gene>
    <name evidence="6 10" type="primary">lysA</name>
    <name evidence="10" type="ORF">AB0C36_10930</name>
</gene>
<keyword evidence="2 6" id="KW-0210">Decarboxylase</keyword>
<dbReference type="EMBL" id="JBEZFP010000021">
    <property type="protein sequence ID" value="MEU8134014.1"/>
    <property type="molecule type" value="Genomic_DNA"/>
</dbReference>
<feature type="binding site" evidence="6">
    <location>
        <position position="303"/>
    </location>
    <ligand>
        <name>substrate</name>
    </ligand>
</feature>
<feature type="binding site" evidence="6">
    <location>
        <position position="400"/>
    </location>
    <ligand>
        <name>substrate</name>
    </ligand>
</feature>
<evidence type="ECO:0000256" key="7">
    <source>
        <dbReference type="NCBIfam" id="TIGR01048"/>
    </source>
</evidence>
<dbReference type="InterPro" id="IPR022653">
    <property type="entry name" value="De-COase2_pyr-phos_BS"/>
</dbReference>
<evidence type="ECO:0000256" key="1">
    <source>
        <dbReference type="ARBA" id="ARBA00001933"/>
    </source>
</evidence>
<sequence>MPSPSSPRPALGAEQAVWPAGARHGGGGDVSVAGIELASLAERFGTPLYVLDEGEFRNRCRAYREALPHADIAYAGKAFLTRAVASWVRDEGLHLDVCSHGELELAVAAGFPAERIILHGNVKTPDELRAALRHGVGRIVLDNTAEISRLAALVPTYDRQGVMVRVIPGIAAGAHKAVRTGTTDQKFGLSVEHGAAENAVARVLDQPRLRLVGLHCHLGSQITSVRPFLAAIPRLVALMARIRDRHGAVLPELDLGGGHGIAYRPGEHALDPGAFAEDVTRHLARACEKADLPVPRLVVEPGRALIGPAAVAVYRVLVVKRTGCRTFVAVDGGMNDNPRPALYGARPSLRLVGREGSAATRTFTVVGRFCEAGDVLAPDAVLPEDIHPGDLLAAPAAGAYQMSMASNYNLVGRPPVVAVRDGRARLMLRRETTIDLMAREVPW</sequence>
<comment type="similarity">
    <text evidence="6">Belongs to the Orn/Lys/Arg decarboxylase class-II family. LysA subfamily.</text>
</comment>
<feature type="modified residue" description="N6-(pyridoxal phosphate)lysine" evidence="6">
    <location>
        <position position="77"/>
    </location>
</feature>
<comment type="caution">
    <text evidence="10">The sequence shown here is derived from an EMBL/GenBank/DDBJ whole genome shotgun (WGS) entry which is preliminary data.</text>
</comment>
<organism evidence="10 11">
    <name type="scientific">Streptodolium elevatio</name>
    <dbReference type="NCBI Taxonomy" id="3157996"/>
    <lineage>
        <taxon>Bacteria</taxon>
        <taxon>Bacillati</taxon>
        <taxon>Actinomycetota</taxon>
        <taxon>Actinomycetes</taxon>
        <taxon>Kitasatosporales</taxon>
        <taxon>Streptomycetaceae</taxon>
        <taxon>Streptodolium</taxon>
    </lineage>
</organism>
<dbReference type="InterPro" id="IPR002986">
    <property type="entry name" value="DAP_deCOOHase_LysA"/>
</dbReference>
<evidence type="ECO:0000313" key="11">
    <source>
        <dbReference type="Proteomes" id="UP001551482"/>
    </source>
</evidence>
<keyword evidence="11" id="KW-1185">Reference proteome</keyword>
<feature type="binding site" evidence="6">
    <location>
        <begin position="300"/>
        <end position="303"/>
    </location>
    <ligand>
        <name>pyridoxal 5'-phosphate</name>
        <dbReference type="ChEBI" id="CHEBI:597326"/>
    </ligand>
</feature>
<feature type="binding site" evidence="6">
    <location>
        <position position="400"/>
    </location>
    <ligand>
        <name>pyridoxal 5'-phosphate</name>
        <dbReference type="ChEBI" id="CHEBI:597326"/>
    </ligand>
</feature>
<reference evidence="10 11" key="1">
    <citation type="submission" date="2024-06" db="EMBL/GenBank/DDBJ databases">
        <title>The Natural Products Discovery Center: Release of the First 8490 Sequenced Strains for Exploring Actinobacteria Biosynthetic Diversity.</title>
        <authorList>
            <person name="Kalkreuter E."/>
            <person name="Kautsar S.A."/>
            <person name="Yang D."/>
            <person name="Bader C.D."/>
            <person name="Teijaro C.N."/>
            <person name="Fluegel L."/>
            <person name="Davis C.M."/>
            <person name="Simpson J.R."/>
            <person name="Lauterbach L."/>
            <person name="Steele A.D."/>
            <person name="Gui C."/>
            <person name="Meng S."/>
            <person name="Li G."/>
            <person name="Viehrig K."/>
            <person name="Ye F."/>
            <person name="Su P."/>
            <person name="Kiefer A.F."/>
            <person name="Nichols A."/>
            <person name="Cepeda A.J."/>
            <person name="Yan W."/>
            <person name="Fan B."/>
            <person name="Jiang Y."/>
            <person name="Adhikari A."/>
            <person name="Zheng C.-J."/>
            <person name="Schuster L."/>
            <person name="Cowan T.M."/>
            <person name="Smanski M.J."/>
            <person name="Chevrette M.G."/>
            <person name="De Carvalho L.P.S."/>
            <person name="Shen B."/>
        </authorList>
    </citation>
    <scope>NUCLEOTIDE SEQUENCE [LARGE SCALE GENOMIC DNA]</scope>
    <source>
        <strain evidence="10 11">NPDC048946</strain>
    </source>
</reference>
<feature type="binding site" evidence="6">
    <location>
        <position position="343"/>
    </location>
    <ligand>
        <name>substrate</name>
    </ligand>
</feature>
<dbReference type="Gene3D" id="3.20.20.10">
    <property type="entry name" value="Alanine racemase"/>
    <property type="match status" value="1"/>
</dbReference>
<keyword evidence="4 6" id="KW-0457">Lysine biosynthesis</keyword>
<dbReference type="HAMAP" id="MF_02120">
    <property type="entry name" value="LysA"/>
    <property type="match status" value="1"/>
</dbReference>
<dbReference type="InterPro" id="IPR029066">
    <property type="entry name" value="PLP-binding_barrel"/>
</dbReference>
<feature type="domain" description="Orn/DAP/Arg decarboxylase 2 N-terminal" evidence="9">
    <location>
        <begin position="54"/>
        <end position="306"/>
    </location>
</feature>
<feature type="binding site" evidence="6">
    <location>
        <position position="371"/>
    </location>
    <ligand>
        <name>substrate</name>
    </ligand>
</feature>
<comment type="pathway">
    <text evidence="6 8">Amino-acid biosynthesis; L-lysine biosynthesis via DAP pathway; L-lysine from DL-2,6-diaminopimelate: step 1/1.</text>
</comment>
<dbReference type="InterPro" id="IPR000183">
    <property type="entry name" value="Orn/DAP/Arg_de-COase"/>
</dbReference>
<evidence type="ECO:0000256" key="6">
    <source>
        <dbReference type="HAMAP-Rule" id="MF_02120"/>
    </source>
</evidence>
<dbReference type="PROSITE" id="PS00878">
    <property type="entry name" value="ODR_DC_2_1"/>
    <property type="match status" value="1"/>
</dbReference>
<name>A0ABV3DGH7_9ACTN</name>
<evidence type="ECO:0000256" key="5">
    <source>
        <dbReference type="ARBA" id="ARBA00023239"/>
    </source>
</evidence>
<protein>
    <recommendedName>
        <fullName evidence="6 7">Diaminopimelate decarboxylase</fullName>
        <shortName evidence="6">DAP decarboxylase</shortName>
        <shortName evidence="6">DAPDC</shortName>
        <ecNumber evidence="6 7">4.1.1.20</ecNumber>
    </recommendedName>
</protein>
<dbReference type="NCBIfam" id="TIGR01048">
    <property type="entry name" value="lysA"/>
    <property type="match status" value="1"/>
</dbReference>
<accession>A0ABV3DGH7</accession>
<comment type="subunit">
    <text evidence="6">Homodimer.</text>
</comment>
<dbReference type="SUPFAM" id="SSF51419">
    <property type="entry name" value="PLP-binding barrel"/>
    <property type="match status" value="1"/>
</dbReference>
<evidence type="ECO:0000256" key="2">
    <source>
        <dbReference type="ARBA" id="ARBA00022793"/>
    </source>
</evidence>
<dbReference type="PRINTS" id="PR01179">
    <property type="entry name" value="ODADCRBXLASE"/>
</dbReference>
<dbReference type="Pfam" id="PF02784">
    <property type="entry name" value="Orn_Arg_deC_N"/>
    <property type="match status" value="1"/>
</dbReference>
<dbReference type="PRINTS" id="PR01181">
    <property type="entry name" value="DAPDCRBXLASE"/>
</dbReference>
<dbReference type="CDD" id="cd06828">
    <property type="entry name" value="PLPDE_III_DapDC"/>
    <property type="match status" value="1"/>
</dbReference>
<feature type="binding site" evidence="6">
    <location>
        <position position="258"/>
    </location>
    <ligand>
        <name>pyridoxal 5'-phosphate</name>
        <dbReference type="ChEBI" id="CHEBI:597326"/>
    </ligand>
</feature>
<comment type="catalytic activity">
    <reaction evidence="6 8">
        <text>meso-2,6-diaminopimelate + H(+) = L-lysine + CO2</text>
        <dbReference type="Rhea" id="RHEA:15101"/>
        <dbReference type="ChEBI" id="CHEBI:15378"/>
        <dbReference type="ChEBI" id="CHEBI:16526"/>
        <dbReference type="ChEBI" id="CHEBI:32551"/>
        <dbReference type="ChEBI" id="CHEBI:57791"/>
        <dbReference type="EC" id="4.1.1.20"/>
    </reaction>
</comment>
<comment type="function">
    <text evidence="6">Specifically catalyzes the decarboxylation of meso-diaminopimelate (meso-DAP) to L-lysine.</text>
</comment>
<evidence type="ECO:0000313" key="10">
    <source>
        <dbReference type="EMBL" id="MEU8134014.1"/>
    </source>
</evidence>
<evidence type="ECO:0000256" key="4">
    <source>
        <dbReference type="ARBA" id="ARBA00023154"/>
    </source>
</evidence>
<dbReference type="Gene3D" id="2.40.37.10">
    <property type="entry name" value="Lyase, Ornithine Decarboxylase, Chain A, domain 1"/>
    <property type="match status" value="1"/>
</dbReference>
<proteinExistence type="inferred from homology"/>
<dbReference type="EC" id="4.1.1.20" evidence="6 7"/>
<evidence type="ECO:0000256" key="3">
    <source>
        <dbReference type="ARBA" id="ARBA00022898"/>
    </source>
</evidence>
<dbReference type="InterPro" id="IPR009006">
    <property type="entry name" value="Ala_racemase/Decarboxylase_C"/>
</dbReference>
<keyword evidence="6" id="KW-0028">Amino-acid biosynthesis</keyword>